<comment type="caution">
    <text evidence="7">The sequence shown here is derived from an EMBL/GenBank/DDBJ whole genome shotgun (WGS) entry which is preliminary data.</text>
</comment>
<dbReference type="AlphaFoldDB" id="A0AAD4N861"/>
<gene>
    <name evidence="7" type="ORF">DdX_06827</name>
</gene>
<dbReference type="EMBL" id="JAKKPZ010000009">
    <property type="protein sequence ID" value="KAI1717099.1"/>
    <property type="molecule type" value="Genomic_DNA"/>
</dbReference>
<keyword evidence="3" id="KW-0963">Cytoplasm</keyword>
<dbReference type="Proteomes" id="UP001201812">
    <property type="component" value="Unassembled WGS sequence"/>
</dbReference>
<dbReference type="GO" id="GO:0007186">
    <property type="term" value="P:G protein-coupled receptor signaling pathway"/>
    <property type="evidence" value="ECO:0007669"/>
    <property type="project" value="TreeGrafter"/>
</dbReference>
<evidence type="ECO:0000256" key="3">
    <source>
        <dbReference type="ARBA" id="ARBA00022490"/>
    </source>
</evidence>
<name>A0AAD4N861_9BILA</name>
<feature type="compositionally biased region" description="Basic and acidic residues" evidence="6">
    <location>
        <begin position="561"/>
        <end position="582"/>
    </location>
</feature>
<evidence type="ECO:0000256" key="5">
    <source>
        <dbReference type="ARBA" id="ARBA00023186"/>
    </source>
</evidence>
<proteinExistence type="inferred from homology"/>
<evidence type="ECO:0000256" key="4">
    <source>
        <dbReference type="ARBA" id="ARBA00022658"/>
    </source>
</evidence>
<sequence length="588" mass="65335">MVPELDISHVNNWAGKQTSILEQIEELKLLHQTYADRFSFPEIGGELKENLVAYITNIFDQNADIVHNCGKESINELRLLLLGLMRMLTRDKKCSDLPCFARLASVLVKVAHLTPPESTPETEYSVELTMEAEKSLINVLFNSANARSLFETDALDYLPTRIAICAVLCEGTSKEKLPIDFSYLANFSPKEVKDLLFFDLKIAFVTSAQMPKVQDKWVAETKTTNALDSGLKAAMDILARDISNISSSTASPIEAQIGSEALKVLFNVYCHAKLFDLEIAGLSIKQCVRIILFKTPEGRNPDWLFELKQNAVNLLAILLPGSITEGAADLCCPKLTPKEVSLMDASEVHEDHDMHFTAALLSVFEQAIDKFTERSDLALLGTFFTVLINLCSHSKEARRYCRLKVLPPLTAKEVEHAPESGSTLRNKIVRLIQNASGSNCHELAAEFLFVLCKRSVNRLIKYCGFGHSAGLLANNGLLGAATRFQRKQSDSEDSDTEDYRGVEEKINPVTGFIPSQSREETLREAFASMSDEQKEYEAMKLVDAISKLMDEGHIAPATIGEDGRPKKVEHVAELAKDAKEEEPNSDED</sequence>
<dbReference type="InterPro" id="IPR019318">
    <property type="entry name" value="Gua_nucleotide_exch_fac_Ric8"/>
</dbReference>
<comment type="similarity">
    <text evidence="2">Belongs to the synembryn family.</text>
</comment>
<evidence type="ECO:0000256" key="1">
    <source>
        <dbReference type="ARBA" id="ARBA00004544"/>
    </source>
</evidence>
<evidence type="ECO:0000256" key="2">
    <source>
        <dbReference type="ARBA" id="ARBA00009049"/>
    </source>
</evidence>
<organism evidence="7 8">
    <name type="scientific">Ditylenchus destructor</name>
    <dbReference type="NCBI Taxonomy" id="166010"/>
    <lineage>
        <taxon>Eukaryota</taxon>
        <taxon>Metazoa</taxon>
        <taxon>Ecdysozoa</taxon>
        <taxon>Nematoda</taxon>
        <taxon>Chromadorea</taxon>
        <taxon>Rhabditida</taxon>
        <taxon>Tylenchina</taxon>
        <taxon>Tylenchomorpha</taxon>
        <taxon>Sphaerularioidea</taxon>
        <taxon>Anguinidae</taxon>
        <taxon>Anguininae</taxon>
        <taxon>Ditylenchus</taxon>
    </lineage>
</organism>
<comment type="subcellular location">
    <subcellularLocation>
        <location evidence="1">Cytoplasm</location>
        <location evidence="1">Cell cortex</location>
    </subcellularLocation>
</comment>
<dbReference type="GO" id="GO:0001965">
    <property type="term" value="F:G-protein alpha-subunit binding"/>
    <property type="evidence" value="ECO:0007669"/>
    <property type="project" value="TreeGrafter"/>
</dbReference>
<reference evidence="7" key="1">
    <citation type="submission" date="2022-01" db="EMBL/GenBank/DDBJ databases">
        <title>Genome Sequence Resource for Two Populations of Ditylenchus destructor, the Migratory Endoparasitic Phytonematode.</title>
        <authorList>
            <person name="Zhang H."/>
            <person name="Lin R."/>
            <person name="Xie B."/>
        </authorList>
    </citation>
    <scope>NUCLEOTIDE SEQUENCE</scope>
    <source>
        <strain evidence="7">BazhouSP</strain>
    </source>
</reference>
<evidence type="ECO:0000256" key="6">
    <source>
        <dbReference type="SAM" id="MobiDB-lite"/>
    </source>
</evidence>
<dbReference type="Pfam" id="PF10165">
    <property type="entry name" value="Ric8"/>
    <property type="match status" value="1"/>
</dbReference>
<dbReference type="GO" id="GO:0005938">
    <property type="term" value="C:cell cortex"/>
    <property type="evidence" value="ECO:0007669"/>
    <property type="project" value="UniProtKB-SubCell"/>
</dbReference>
<dbReference type="PANTHER" id="PTHR12425:SF5">
    <property type="entry name" value="SYNEMBRYN"/>
    <property type="match status" value="1"/>
</dbReference>
<accession>A0AAD4N861</accession>
<dbReference type="GO" id="GO:0005085">
    <property type="term" value="F:guanyl-nucleotide exchange factor activity"/>
    <property type="evidence" value="ECO:0007669"/>
    <property type="project" value="UniProtKB-KW"/>
</dbReference>
<keyword evidence="4" id="KW-0344">Guanine-nucleotide releasing factor</keyword>
<keyword evidence="5" id="KW-0143">Chaperone</keyword>
<dbReference type="PANTHER" id="PTHR12425">
    <property type="entry name" value="SYNEMBRYN"/>
    <property type="match status" value="1"/>
</dbReference>
<dbReference type="InterPro" id="IPR008376">
    <property type="entry name" value="Chaperone_Ric-8_A/B"/>
</dbReference>
<evidence type="ECO:0000313" key="8">
    <source>
        <dbReference type="Proteomes" id="UP001201812"/>
    </source>
</evidence>
<protein>
    <submittedName>
        <fullName evidence="7">Guanine nucleotide exchange factor synembryn domain-containing protein</fullName>
    </submittedName>
</protein>
<keyword evidence="8" id="KW-1185">Reference proteome</keyword>
<dbReference type="PRINTS" id="PR01802">
    <property type="entry name" value="SYNEMBRYN"/>
</dbReference>
<feature type="region of interest" description="Disordered" evidence="6">
    <location>
        <begin position="556"/>
        <end position="588"/>
    </location>
</feature>
<evidence type="ECO:0000313" key="7">
    <source>
        <dbReference type="EMBL" id="KAI1717099.1"/>
    </source>
</evidence>